<keyword evidence="7 11" id="KW-0406">Ion transport</keyword>
<evidence type="ECO:0000256" key="1">
    <source>
        <dbReference type="ARBA" id="ARBA00004141"/>
    </source>
</evidence>
<evidence type="ECO:0000256" key="4">
    <source>
        <dbReference type="ARBA" id="ARBA00022692"/>
    </source>
</evidence>
<dbReference type="OrthoDB" id="6021021at2759"/>
<keyword evidence="8" id="KW-0472">Membrane</keyword>
<comment type="similarity">
    <text evidence="11">Belongs to the amiloride-sensitive sodium channel (TC 1.A.6) family.</text>
</comment>
<sequence length="321" mass="35628">MDLKDSTSEDSMGSLQPSSIQIFANTTTLHGLRHVFIYGPVTVRRLLWTLAFVGSLGLLLVESSDRVAFYFSYQHVTKVDEVVANSLVFPAVTICNLNEFRFSRLTTNDLYHAGELLALLDVNLQIPNPHLADPAVLAILQEKANFKHYKPKVFSMQEFLARVGHDLKDMMLYCKFKGQECNHEDFKTLPLDGSNMNHQTPQLSGVAMQGGGGGALNPVLGTTPSLDQPSQRGMSLPVGVSTIGLAQEVPPTQSVPVRRGQWFRSGCRRRRALPALNPSRSCEESVHSLCFEERTLEPVLDCRQHLDGIFPYSLKEFSPLG</sequence>
<gene>
    <name evidence="13" type="primary">LOC108506371</name>
</gene>
<dbReference type="GeneID" id="108506371"/>
<dbReference type="Pfam" id="PF00858">
    <property type="entry name" value="ASC"/>
    <property type="match status" value="1"/>
</dbReference>
<proteinExistence type="inferred from homology"/>
<evidence type="ECO:0000256" key="11">
    <source>
        <dbReference type="RuleBase" id="RU000679"/>
    </source>
</evidence>
<evidence type="ECO:0000256" key="8">
    <source>
        <dbReference type="ARBA" id="ARBA00023136"/>
    </source>
</evidence>
<dbReference type="GO" id="GO:0005886">
    <property type="term" value="C:plasma membrane"/>
    <property type="evidence" value="ECO:0007669"/>
    <property type="project" value="TreeGrafter"/>
</dbReference>
<dbReference type="AlphaFoldDB" id="A0A6J0IQ63"/>
<protein>
    <submittedName>
        <fullName evidence="13">Acid-sensing ion channel 2-like</fullName>
    </submittedName>
</protein>
<dbReference type="PRINTS" id="PR01078">
    <property type="entry name" value="AMINACHANNEL"/>
</dbReference>
<dbReference type="RefSeq" id="XP_017688793.1">
    <property type="nucleotide sequence ID" value="XM_017833304.1"/>
</dbReference>
<keyword evidence="9 11" id="KW-0739">Sodium transport</keyword>
<evidence type="ECO:0000256" key="6">
    <source>
        <dbReference type="ARBA" id="ARBA00023053"/>
    </source>
</evidence>
<dbReference type="GO" id="GO:0015280">
    <property type="term" value="F:ligand-gated sodium channel activity"/>
    <property type="evidence" value="ECO:0007669"/>
    <property type="project" value="TreeGrafter"/>
</dbReference>
<keyword evidence="4 11" id="KW-0812">Transmembrane</keyword>
<evidence type="ECO:0000313" key="12">
    <source>
        <dbReference type="Proteomes" id="UP000504624"/>
    </source>
</evidence>
<dbReference type="FunFam" id="1.10.287.770:FF:000006">
    <property type="entry name" value="acid-sensing ion channel 2"/>
    <property type="match status" value="1"/>
</dbReference>
<evidence type="ECO:0000256" key="2">
    <source>
        <dbReference type="ARBA" id="ARBA00022448"/>
    </source>
</evidence>
<keyword evidence="5" id="KW-1133">Transmembrane helix</keyword>
<keyword evidence="2 11" id="KW-0813">Transport</keyword>
<evidence type="ECO:0000256" key="10">
    <source>
        <dbReference type="ARBA" id="ARBA00023303"/>
    </source>
</evidence>
<keyword evidence="6" id="KW-0915">Sodium</keyword>
<dbReference type="Proteomes" id="UP000504624">
    <property type="component" value="Unplaced"/>
</dbReference>
<evidence type="ECO:0000256" key="3">
    <source>
        <dbReference type="ARBA" id="ARBA00022461"/>
    </source>
</evidence>
<dbReference type="Gene3D" id="1.10.3590.10">
    <property type="entry name" value="acid-sensing ion channel 1 domain"/>
    <property type="match status" value="1"/>
</dbReference>
<organism evidence="12 13">
    <name type="scientific">Lepidothrix coronata</name>
    <name type="common">blue-crowned manakin</name>
    <dbReference type="NCBI Taxonomy" id="321398"/>
    <lineage>
        <taxon>Eukaryota</taxon>
        <taxon>Metazoa</taxon>
        <taxon>Chordata</taxon>
        <taxon>Craniata</taxon>
        <taxon>Vertebrata</taxon>
        <taxon>Euteleostomi</taxon>
        <taxon>Archelosauria</taxon>
        <taxon>Archosauria</taxon>
        <taxon>Dinosauria</taxon>
        <taxon>Saurischia</taxon>
        <taxon>Theropoda</taxon>
        <taxon>Coelurosauria</taxon>
        <taxon>Aves</taxon>
        <taxon>Neognathae</taxon>
        <taxon>Neoaves</taxon>
        <taxon>Telluraves</taxon>
        <taxon>Australaves</taxon>
        <taxon>Passeriformes</taxon>
        <taxon>Pipridae</taxon>
        <taxon>Lepidothrix</taxon>
    </lineage>
</organism>
<keyword evidence="3 11" id="KW-0894">Sodium channel</keyword>
<dbReference type="PANTHER" id="PTHR11690:SF128">
    <property type="entry name" value="ACID-SENSING ION CHANNEL 2"/>
    <property type="match status" value="1"/>
</dbReference>
<comment type="subcellular location">
    <subcellularLocation>
        <location evidence="1">Membrane</location>
        <topology evidence="1">Multi-pass membrane protein</topology>
    </subcellularLocation>
</comment>
<evidence type="ECO:0000313" key="13">
    <source>
        <dbReference type="RefSeq" id="XP_017688793.1"/>
    </source>
</evidence>
<dbReference type="FunFam" id="1.10.3590.10:FF:000001">
    <property type="entry name" value="acid-sensing ion channel 1 isoform X2"/>
    <property type="match status" value="1"/>
</dbReference>
<reference evidence="13" key="1">
    <citation type="submission" date="2025-08" db="UniProtKB">
        <authorList>
            <consortium name="RefSeq"/>
        </authorList>
    </citation>
    <scope>IDENTIFICATION</scope>
</reference>
<name>A0A6J0IQ63_9PASS</name>
<evidence type="ECO:0000256" key="9">
    <source>
        <dbReference type="ARBA" id="ARBA00023201"/>
    </source>
</evidence>
<accession>A0A6J0IQ63</accession>
<evidence type="ECO:0000256" key="5">
    <source>
        <dbReference type="ARBA" id="ARBA00022989"/>
    </source>
</evidence>
<keyword evidence="12" id="KW-1185">Reference proteome</keyword>
<dbReference type="PANTHER" id="PTHR11690">
    <property type="entry name" value="AMILORIDE-SENSITIVE SODIUM CHANNEL-RELATED"/>
    <property type="match status" value="1"/>
</dbReference>
<keyword evidence="10 11" id="KW-0407">Ion channel</keyword>
<dbReference type="Gene3D" id="1.10.287.770">
    <property type="entry name" value="YojJ-like"/>
    <property type="match status" value="1"/>
</dbReference>
<evidence type="ECO:0000256" key="7">
    <source>
        <dbReference type="ARBA" id="ARBA00023065"/>
    </source>
</evidence>
<dbReference type="InterPro" id="IPR001873">
    <property type="entry name" value="ENaC"/>
</dbReference>